<accession>A0ABS0JCV0</accession>
<protein>
    <recommendedName>
        <fullName evidence="3">ABC transporter permease</fullName>
    </recommendedName>
</protein>
<dbReference type="EMBL" id="JADOTX010000001">
    <property type="protein sequence ID" value="MBG6064870.1"/>
    <property type="molecule type" value="Genomic_DNA"/>
</dbReference>
<reference evidence="1 2" key="1">
    <citation type="submission" date="2020-11" db="EMBL/GenBank/DDBJ databases">
        <title>Sequencing the genomes of 1000 actinobacteria strains.</title>
        <authorList>
            <person name="Klenk H.-P."/>
        </authorList>
    </citation>
    <scope>NUCLEOTIDE SEQUENCE [LARGE SCALE GENOMIC DNA]</scope>
    <source>
        <strain evidence="1 2">DSM 101692</strain>
    </source>
</reference>
<keyword evidence="2" id="KW-1185">Reference proteome</keyword>
<name>A0ABS0JCV0_9ACTN</name>
<comment type="caution">
    <text evidence="1">The sequence shown here is derived from an EMBL/GenBank/DDBJ whole genome shotgun (WGS) entry which is preliminary data.</text>
</comment>
<gene>
    <name evidence="1" type="ORF">IW248_001157</name>
</gene>
<evidence type="ECO:0000313" key="1">
    <source>
        <dbReference type="EMBL" id="MBG6064870.1"/>
    </source>
</evidence>
<organism evidence="1 2">
    <name type="scientific">Micromonospora ureilytica</name>
    <dbReference type="NCBI Taxonomy" id="709868"/>
    <lineage>
        <taxon>Bacteria</taxon>
        <taxon>Bacillati</taxon>
        <taxon>Actinomycetota</taxon>
        <taxon>Actinomycetes</taxon>
        <taxon>Micromonosporales</taxon>
        <taxon>Micromonosporaceae</taxon>
        <taxon>Micromonospora</taxon>
    </lineage>
</organism>
<dbReference type="Proteomes" id="UP000614915">
    <property type="component" value="Unassembled WGS sequence"/>
</dbReference>
<sequence>MTTTTLTARCGLADAADRPDLFVQKLPRRRGWSTPTGQRLWRYLLAILIVALR</sequence>
<proteinExistence type="predicted"/>
<evidence type="ECO:0008006" key="3">
    <source>
        <dbReference type="Google" id="ProtNLM"/>
    </source>
</evidence>
<evidence type="ECO:0000313" key="2">
    <source>
        <dbReference type="Proteomes" id="UP000614915"/>
    </source>
</evidence>